<keyword evidence="1" id="KW-0472">Membrane</keyword>
<accession>A0A9P9KY86</accession>
<feature type="signal peptide" evidence="2">
    <location>
        <begin position="1"/>
        <end position="17"/>
    </location>
</feature>
<feature type="chain" id="PRO_5040286487" evidence="2">
    <location>
        <begin position="18"/>
        <end position="99"/>
    </location>
</feature>
<keyword evidence="2" id="KW-0732">Signal</keyword>
<keyword evidence="1" id="KW-1133">Transmembrane helix</keyword>
<keyword evidence="4" id="KW-1185">Reference proteome</keyword>
<name>A0A9P9KY86_FUSRE</name>
<gene>
    <name evidence="3" type="ORF">BKA55DRAFT_552671</name>
</gene>
<reference evidence="3" key="1">
    <citation type="journal article" date="2021" name="Nat. Commun.">
        <title>Genetic determinants of endophytism in the Arabidopsis root mycobiome.</title>
        <authorList>
            <person name="Mesny F."/>
            <person name="Miyauchi S."/>
            <person name="Thiergart T."/>
            <person name="Pickel B."/>
            <person name="Atanasova L."/>
            <person name="Karlsson M."/>
            <person name="Huettel B."/>
            <person name="Barry K.W."/>
            <person name="Haridas S."/>
            <person name="Chen C."/>
            <person name="Bauer D."/>
            <person name="Andreopoulos W."/>
            <person name="Pangilinan J."/>
            <person name="LaButti K."/>
            <person name="Riley R."/>
            <person name="Lipzen A."/>
            <person name="Clum A."/>
            <person name="Drula E."/>
            <person name="Henrissat B."/>
            <person name="Kohler A."/>
            <person name="Grigoriev I.V."/>
            <person name="Martin F.M."/>
            <person name="Hacquard S."/>
        </authorList>
    </citation>
    <scope>NUCLEOTIDE SEQUENCE</scope>
    <source>
        <strain evidence="3">MPI-CAGE-AT-0023</strain>
    </source>
</reference>
<protein>
    <submittedName>
        <fullName evidence="3">Uncharacterized protein</fullName>
    </submittedName>
</protein>
<feature type="transmembrane region" description="Helical" evidence="1">
    <location>
        <begin position="53"/>
        <end position="75"/>
    </location>
</feature>
<organism evidence="3 4">
    <name type="scientific">Fusarium redolens</name>
    <dbReference type="NCBI Taxonomy" id="48865"/>
    <lineage>
        <taxon>Eukaryota</taxon>
        <taxon>Fungi</taxon>
        <taxon>Dikarya</taxon>
        <taxon>Ascomycota</taxon>
        <taxon>Pezizomycotina</taxon>
        <taxon>Sordariomycetes</taxon>
        <taxon>Hypocreomycetidae</taxon>
        <taxon>Hypocreales</taxon>
        <taxon>Nectriaceae</taxon>
        <taxon>Fusarium</taxon>
        <taxon>Fusarium redolens species complex</taxon>
    </lineage>
</organism>
<keyword evidence="1" id="KW-0812">Transmembrane</keyword>
<dbReference type="EMBL" id="JAGMUX010000001">
    <property type="protein sequence ID" value="KAH7270767.1"/>
    <property type="molecule type" value="Genomic_DNA"/>
</dbReference>
<dbReference type="RefSeq" id="XP_046057535.1">
    <property type="nucleotide sequence ID" value="XM_046191454.1"/>
</dbReference>
<evidence type="ECO:0000256" key="1">
    <source>
        <dbReference type="SAM" id="Phobius"/>
    </source>
</evidence>
<dbReference type="GeneID" id="70221408"/>
<dbReference type="AlphaFoldDB" id="A0A9P9KY86"/>
<sequence length="99" mass="11428">MACLSLSLSLLAPCFQGLPRRFEMPQLEWHANAEIRILYSKFFFIVKATCNDAAAALFLTLPCFLVVHAIVYRLFVDRHFGHQMSITFYLVSERMHNST</sequence>
<evidence type="ECO:0000313" key="3">
    <source>
        <dbReference type="EMBL" id="KAH7270767.1"/>
    </source>
</evidence>
<comment type="caution">
    <text evidence="3">The sequence shown here is derived from an EMBL/GenBank/DDBJ whole genome shotgun (WGS) entry which is preliminary data.</text>
</comment>
<evidence type="ECO:0000313" key="4">
    <source>
        <dbReference type="Proteomes" id="UP000720189"/>
    </source>
</evidence>
<proteinExistence type="predicted"/>
<evidence type="ECO:0000256" key="2">
    <source>
        <dbReference type="SAM" id="SignalP"/>
    </source>
</evidence>
<dbReference type="Proteomes" id="UP000720189">
    <property type="component" value="Unassembled WGS sequence"/>
</dbReference>